<dbReference type="Pfam" id="PF13432">
    <property type="entry name" value="TPR_16"/>
    <property type="match status" value="1"/>
</dbReference>
<dbReference type="PANTHER" id="PTHR44809:SF1">
    <property type="entry name" value="PROTEIN O-MANNOSYL-TRANSFERASE TMTC1"/>
    <property type="match status" value="1"/>
</dbReference>
<dbReference type="EMBL" id="BARS01050318">
    <property type="protein sequence ID" value="GAG47335.1"/>
    <property type="molecule type" value="Genomic_DNA"/>
</dbReference>
<sequence>YADRGRPEEALGEFALASRLRPDAVQPYVNASMVHARRGETAEAEAALRRALAVDPANAAANLNIGLLLAETGRNAEAETHLRTALKADPTLARAAYNLSVLVARDRLAEAITWSRRATDLEPANPRYAYTLAFFLVQGKRGDEAVAVLKGAVGRRLPYPPLYDLLGRLYEDGGKRDAARAVYEQAASDERLPPQARALFVLRAQRLQER</sequence>
<protein>
    <submittedName>
        <fullName evidence="1">Uncharacterized protein</fullName>
    </submittedName>
</protein>
<dbReference type="SUPFAM" id="SSF48452">
    <property type="entry name" value="TPR-like"/>
    <property type="match status" value="1"/>
</dbReference>
<dbReference type="InterPro" id="IPR052943">
    <property type="entry name" value="TMTC_O-mannosyl-trnsfr"/>
</dbReference>
<proteinExistence type="predicted"/>
<dbReference type="PANTHER" id="PTHR44809">
    <property type="match status" value="1"/>
</dbReference>
<gene>
    <name evidence="1" type="ORF">S01H1_75144</name>
</gene>
<dbReference type="InterPro" id="IPR019734">
    <property type="entry name" value="TPR_rpt"/>
</dbReference>
<name>X0XVE5_9ZZZZ</name>
<dbReference type="AlphaFoldDB" id="X0XVE5"/>
<reference evidence="1" key="1">
    <citation type="journal article" date="2014" name="Front. Microbiol.">
        <title>High frequency of phylogenetically diverse reductive dehalogenase-homologous genes in deep subseafloor sedimentary metagenomes.</title>
        <authorList>
            <person name="Kawai M."/>
            <person name="Futagami T."/>
            <person name="Toyoda A."/>
            <person name="Takaki Y."/>
            <person name="Nishi S."/>
            <person name="Hori S."/>
            <person name="Arai W."/>
            <person name="Tsubouchi T."/>
            <person name="Morono Y."/>
            <person name="Uchiyama I."/>
            <person name="Ito T."/>
            <person name="Fujiyama A."/>
            <person name="Inagaki F."/>
            <person name="Takami H."/>
        </authorList>
    </citation>
    <scope>NUCLEOTIDE SEQUENCE</scope>
    <source>
        <strain evidence="1">Expedition CK06-06</strain>
    </source>
</reference>
<evidence type="ECO:0000313" key="1">
    <source>
        <dbReference type="EMBL" id="GAG47335.1"/>
    </source>
</evidence>
<dbReference type="Pfam" id="PF13181">
    <property type="entry name" value="TPR_8"/>
    <property type="match status" value="1"/>
</dbReference>
<comment type="caution">
    <text evidence="1">The sequence shown here is derived from an EMBL/GenBank/DDBJ whole genome shotgun (WGS) entry which is preliminary data.</text>
</comment>
<feature type="non-terminal residue" evidence="1">
    <location>
        <position position="1"/>
    </location>
</feature>
<dbReference type="SMART" id="SM00028">
    <property type="entry name" value="TPR"/>
    <property type="match status" value="2"/>
</dbReference>
<organism evidence="1">
    <name type="scientific">marine sediment metagenome</name>
    <dbReference type="NCBI Taxonomy" id="412755"/>
    <lineage>
        <taxon>unclassified sequences</taxon>
        <taxon>metagenomes</taxon>
        <taxon>ecological metagenomes</taxon>
    </lineage>
</organism>
<dbReference type="InterPro" id="IPR011990">
    <property type="entry name" value="TPR-like_helical_dom_sf"/>
</dbReference>
<accession>X0XVE5</accession>
<dbReference type="PROSITE" id="PS50005">
    <property type="entry name" value="TPR"/>
    <property type="match status" value="1"/>
</dbReference>
<dbReference type="Gene3D" id="1.25.40.10">
    <property type="entry name" value="Tetratricopeptide repeat domain"/>
    <property type="match status" value="2"/>
</dbReference>